<dbReference type="Proteomes" id="UP000553963">
    <property type="component" value="Unassembled WGS sequence"/>
</dbReference>
<evidence type="ECO:0000313" key="12">
    <source>
        <dbReference type="EMBL" id="MBB3932134.1"/>
    </source>
</evidence>
<evidence type="ECO:0000313" key="13">
    <source>
        <dbReference type="Proteomes" id="UP000553963"/>
    </source>
</evidence>
<comment type="subcellular location">
    <subcellularLocation>
        <location evidence="1">Cell membrane</location>
        <topology evidence="1">Peripheral membrane protein</topology>
    </subcellularLocation>
</comment>
<evidence type="ECO:0000256" key="2">
    <source>
        <dbReference type="ARBA" id="ARBA00005417"/>
    </source>
</evidence>
<dbReference type="InterPro" id="IPR050107">
    <property type="entry name" value="ABC_carbohydrate_import_ATPase"/>
</dbReference>
<evidence type="ECO:0000256" key="6">
    <source>
        <dbReference type="ARBA" id="ARBA00022737"/>
    </source>
</evidence>
<proteinExistence type="inferred from homology"/>
<dbReference type="AlphaFoldDB" id="A0A840ARM9"/>
<keyword evidence="5" id="KW-0762">Sugar transport</keyword>
<dbReference type="InterPro" id="IPR003593">
    <property type="entry name" value="AAA+_ATPase"/>
</dbReference>
<keyword evidence="10" id="KW-0472">Membrane</keyword>
<keyword evidence="9" id="KW-1278">Translocase</keyword>
<dbReference type="InterPro" id="IPR003439">
    <property type="entry name" value="ABC_transporter-like_ATP-bd"/>
</dbReference>
<protein>
    <submittedName>
        <fullName evidence="12">Ribose transport system ATP-binding protein</fullName>
    </submittedName>
</protein>
<dbReference type="CDD" id="cd03215">
    <property type="entry name" value="ABC_Carb_Monos_II"/>
    <property type="match status" value="1"/>
</dbReference>
<keyword evidence="4" id="KW-1003">Cell membrane</keyword>
<feature type="domain" description="ABC transporter" evidence="11">
    <location>
        <begin position="261"/>
        <end position="509"/>
    </location>
</feature>
<sequence>MTSANTPRLTMKGIGKSFGGVPVLSNVDFTVAPGEVVALLGSNGAGKSTLMKILTGLYTRDGGTIAIDGREVTFASPAEAVAVGVRLLPQEISIMPDMTVAENIFVGDLPMKRSLGFLTVDDGAMRRRSRELLDQLGFGSIDPDTPMKRLAVAEQRIVEIARALAGQARILIMDEPTAALTEQEAHLIFKIIRRLKEQQVSVVYISHYLSEVFEISDQIVVLRDGKNAGTFATAATRQSEVLSAMLGNTVDDLYAVGGGVAPGADVLGVEKLSIPGKLSEIDFSIRAGEILGIFGLVGSGVEVLGRALYGALGPLKDGNVKLAGKTYRPLSPRAGKLAGIGFVAAERKKEGIIADLTVRENMALTFQERYERGLFVSEAAETANANNWISALGIRTRGPEQKIRTLSGGNQQKVCIARWLVDGVQLLILEEPTRGVDVGARKEIYGKLRELADRGFAVLVLSSDVEEVAGLSDRTLVLDRGRVVGRFARGASPAELMAATSDDPAFSAA</sequence>
<evidence type="ECO:0000256" key="5">
    <source>
        <dbReference type="ARBA" id="ARBA00022597"/>
    </source>
</evidence>
<keyword evidence="7" id="KW-0547">Nucleotide-binding</keyword>
<evidence type="ECO:0000256" key="1">
    <source>
        <dbReference type="ARBA" id="ARBA00004202"/>
    </source>
</evidence>
<dbReference type="InterPro" id="IPR017871">
    <property type="entry name" value="ABC_transporter-like_CS"/>
</dbReference>
<dbReference type="FunFam" id="3.40.50.300:FF:000127">
    <property type="entry name" value="Ribose import ATP-binding protein RbsA"/>
    <property type="match status" value="1"/>
</dbReference>
<feature type="domain" description="ABC transporter" evidence="11">
    <location>
        <begin position="9"/>
        <end position="249"/>
    </location>
</feature>
<dbReference type="PANTHER" id="PTHR43790:SF9">
    <property type="entry name" value="GALACTOFURANOSE TRANSPORTER ATP-BINDING PROTEIN YTFR"/>
    <property type="match status" value="1"/>
</dbReference>
<keyword evidence="3" id="KW-0813">Transport</keyword>
<evidence type="ECO:0000256" key="4">
    <source>
        <dbReference type="ARBA" id="ARBA00022475"/>
    </source>
</evidence>
<dbReference type="InterPro" id="IPR027417">
    <property type="entry name" value="P-loop_NTPase"/>
</dbReference>
<comment type="caution">
    <text evidence="12">The sequence shown here is derived from an EMBL/GenBank/DDBJ whole genome shotgun (WGS) entry which is preliminary data.</text>
</comment>
<dbReference type="RefSeq" id="WP_183399796.1">
    <property type="nucleotide sequence ID" value="NZ_JACIDS010000004.1"/>
</dbReference>
<name>A0A840ARM9_9HYPH</name>
<dbReference type="EMBL" id="JACIDS010000004">
    <property type="protein sequence ID" value="MBB3932134.1"/>
    <property type="molecule type" value="Genomic_DNA"/>
</dbReference>
<dbReference type="SUPFAM" id="SSF52540">
    <property type="entry name" value="P-loop containing nucleoside triphosphate hydrolases"/>
    <property type="match status" value="2"/>
</dbReference>
<dbReference type="GO" id="GO:0016887">
    <property type="term" value="F:ATP hydrolysis activity"/>
    <property type="evidence" value="ECO:0007669"/>
    <property type="project" value="InterPro"/>
</dbReference>
<keyword evidence="8 12" id="KW-0067">ATP-binding</keyword>
<dbReference type="Pfam" id="PF00005">
    <property type="entry name" value="ABC_tran"/>
    <property type="match status" value="2"/>
</dbReference>
<comment type="similarity">
    <text evidence="2">Belongs to the ABC transporter superfamily.</text>
</comment>
<accession>A0A840ARM9</accession>
<keyword evidence="13" id="KW-1185">Reference proteome</keyword>
<dbReference type="PROSITE" id="PS50893">
    <property type="entry name" value="ABC_TRANSPORTER_2"/>
    <property type="match status" value="2"/>
</dbReference>
<dbReference type="GO" id="GO:0005886">
    <property type="term" value="C:plasma membrane"/>
    <property type="evidence" value="ECO:0007669"/>
    <property type="project" value="UniProtKB-SubCell"/>
</dbReference>
<evidence type="ECO:0000256" key="8">
    <source>
        <dbReference type="ARBA" id="ARBA00022840"/>
    </source>
</evidence>
<evidence type="ECO:0000256" key="10">
    <source>
        <dbReference type="ARBA" id="ARBA00023136"/>
    </source>
</evidence>
<organism evidence="12 13">
    <name type="scientific">Kaistia hirudinis</name>
    <dbReference type="NCBI Taxonomy" id="1293440"/>
    <lineage>
        <taxon>Bacteria</taxon>
        <taxon>Pseudomonadati</taxon>
        <taxon>Pseudomonadota</taxon>
        <taxon>Alphaproteobacteria</taxon>
        <taxon>Hyphomicrobiales</taxon>
        <taxon>Kaistiaceae</taxon>
        <taxon>Kaistia</taxon>
    </lineage>
</organism>
<evidence type="ECO:0000256" key="9">
    <source>
        <dbReference type="ARBA" id="ARBA00022967"/>
    </source>
</evidence>
<dbReference type="CDD" id="cd03216">
    <property type="entry name" value="ABC_Carb_Monos_I"/>
    <property type="match status" value="1"/>
</dbReference>
<dbReference type="PROSITE" id="PS00211">
    <property type="entry name" value="ABC_TRANSPORTER_1"/>
    <property type="match status" value="1"/>
</dbReference>
<dbReference type="Gene3D" id="3.40.50.300">
    <property type="entry name" value="P-loop containing nucleotide triphosphate hydrolases"/>
    <property type="match status" value="2"/>
</dbReference>
<reference evidence="12 13" key="1">
    <citation type="submission" date="2020-08" db="EMBL/GenBank/DDBJ databases">
        <title>Genomic Encyclopedia of Type Strains, Phase IV (KMG-IV): sequencing the most valuable type-strain genomes for metagenomic binning, comparative biology and taxonomic classification.</title>
        <authorList>
            <person name="Goeker M."/>
        </authorList>
    </citation>
    <scope>NUCLEOTIDE SEQUENCE [LARGE SCALE GENOMIC DNA]</scope>
    <source>
        <strain evidence="12 13">DSM 25966</strain>
    </source>
</reference>
<evidence type="ECO:0000259" key="11">
    <source>
        <dbReference type="PROSITE" id="PS50893"/>
    </source>
</evidence>
<keyword evidence="6" id="KW-0677">Repeat</keyword>
<evidence type="ECO:0000256" key="7">
    <source>
        <dbReference type="ARBA" id="ARBA00022741"/>
    </source>
</evidence>
<evidence type="ECO:0000256" key="3">
    <source>
        <dbReference type="ARBA" id="ARBA00022448"/>
    </source>
</evidence>
<dbReference type="SMART" id="SM00382">
    <property type="entry name" value="AAA"/>
    <property type="match status" value="2"/>
</dbReference>
<gene>
    <name evidence="12" type="ORF">GGR25_003192</name>
</gene>
<dbReference type="GO" id="GO:0005524">
    <property type="term" value="F:ATP binding"/>
    <property type="evidence" value="ECO:0007669"/>
    <property type="project" value="UniProtKB-KW"/>
</dbReference>
<dbReference type="PANTHER" id="PTHR43790">
    <property type="entry name" value="CARBOHYDRATE TRANSPORT ATP-BINDING PROTEIN MG119-RELATED"/>
    <property type="match status" value="1"/>
</dbReference>